<name>A0A2Z4GBV4_9BACT</name>
<keyword evidence="1" id="KW-0560">Oxidoreductase</keyword>
<evidence type="ECO:0000313" key="3">
    <source>
        <dbReference type="EMBL" id="AWV98403.1"/>
    </source>
</evidence>
<evidence type="ECO:0000259" key="2">
    <source>
        <dbReference type="PROSITE" id="PS51176"/>
    </source>
</evidence>
<evidence type="ECO:0000313" key="4">
    <source>
        <dbReference type="Proteomes" id="UP000249873"/>
    </source>
</evidence>
<sequence length="420" mass="47355">MRIGIIGLGDMGLLYARIFSEACYKVSGCDLPQNFASLKEKLKDTNVDLLQDGVSVAQQSDFILFCVETENIDAVVKQIAPGISETAIVAGQTSIKAPEITAFEKYLKPQTNIATIHPLHGPAVNPIGQTLIAINHRCDLEKFSELLSLLKHTGSKIEILGSAEEHDKMMADVQVVTHIGFESIGTSFMHRGVYPWLNPLLSGGLDTLKMLMTLRIFSYKHHVYAGMALMNPFGKNHVRAYAESENQLFGLMISEEEETFRKVIKDAKAKVFADFEGKLMLNDKLMNEYSLHQSEEYKPNSHLSLMAMVLTWAKLETNPYKNKVIQTPPFKLRVGMAEYLFMNDDLLEESIQTALYDKTIRKDDLSFHTSVQEWAHIIEVGDKVGYESHFERTKAFLSDKLEEGRLRSGMIIERLNNEQG</sequence>
<dbReference type="GO" id="GO:0004665">
    <property type="term" value="F:prephenate dehydrogenase (NADP+) activity"/>
    <property type="evidence" value="ECO:0007669"/>
    <property type="project" value="InterPro"/>
</dbReference>
<dbReference type="EMBL" id="CP029480">
    <property type="protein sequence ID" value="AWV98403.1"/>
    <property type="molecule type" value="Genomic_DNA"/>
</dbReference>
<dbReference type="InterPro" id="IPR046826">
    <property type="entry name" value="PDH_N"/>
</dbReference>
<accession>A0A2Z4GBV4</accession>
<protein>
    <submittedName>
        <fullName evidence="3">Prephenate dehydrogenase/arogenate dehydrogenase family protein</fullName>
    </submittedName>
</protein>
<dbReference type="GO" id="GO:0070403">
    <property type="term" value="F:NAD+ binding"/>
    <property type="evidence" value="ECO:0007669"/>
    <property type="project" value="InterPro"/>
</dbReference>
<dbReference type="SUPFAM" id="SSF51735">
    <property type="entry name" value="NAD(P)-binding Rossmann-fold domains"/>
    <property type="match status" value="1"/>
</dbReference>
<dbReference type="RefSeq" id="WP_111371596.1">
    <property type="nucleotide sequence ID" value="NZ_CP029480.1"/>
</dbReference>
<dbReference type="InterPro" id="IPR036291">
    <property type="entry name" value="NAD(P)-bd_dom_sf"/>
</dbReference>
<dbReference type="Proteomes" id="UP000249873">
    <property type="component" value="Chromosome"/>
</dbReference>
<dbReference type="PANTHER" id="PTHR21363:SF0">
    <property type="entry name" value="PREPHENATE DEHYDROGENASE [NADP(+)]"/>
    <property type="match status" value="1"/>
</dbReference>
<dbReference type="AlphaFoldDB" id="A0A2Z4GBV4"/>
<keyword evidence="4" id="KW-1185">Reference proteome</keyword>
<dbReference type="PANTHER" id="PTHR21363">
    <property type="entry name" value="PREPHENATE DEHYDROGENASE"/>
    <property type="match status" value="1"/>
</dbReference>
<proteinExistence type="predicted"/>
<reference evidence="3 4" key="1">
    <citation type="submission" date="2018-05" db="EMBL/GenBank/DDBJ databases">
        <title>Complete genome sequence of Arcticibacterium luteifluviistationis SM1504T, a cytophagaceae bacterium isolated from Arctic surface seawater.</title>
        <authorList>
            <person name="Li Y."/>
            <person name="Qin Q.-L."/>
        </authorList>
    </citation>
    <scope>NUCLEOTIDE SEQUENCE [LARGE SCALE GENOMIC DNA]</scope>
    <source>
        <strain evidence="3 4">SM1504</strain>
    </source>
</reference>
<dbReference type="InterPro" id="IPR050812">
    <property type="entry name" value="Preph/Arog_dehydrog"/>
</dbReference>
<dbReference type="InterPro" id="IPR003099">
    <property type="entry name" value="Prephen_DH"/>
</dbReference>
<organism evidence="3 4">
    <name type="scientific">Arcticibacterium luteifluviistationis</name>
    <dbReference type="NCBI Taxonomy" id="1784714"/>
    <lineage>
        <taxon>Bacteria</taxon>
        <taxon>Pseudomonadati</taxon>
        <taxon>Bacteroidota</taxon>
        <taxon>Cytophagia</taxon>
        <taxon>Cytophagales</taxon>
        <taxon>Leadbetterellaceae</taxon>
        <taxon>Arcticibacterium</taxon>
    </lineage>
</organism>
<feature type="domain" description="Prephenate/arogenate dehydrogenase" evidence="2">
    <location>
        <begin position="1"/>
        <end position="282"/>
    </location>
</feature>
<dbReference type="SUPFAM" id="SSF48179">
    <property type="entry name" value="6-phosphogluconate dehydrogenase C-terminal domain-like"/>
    <property type="match status" value="2"/>
</dbReference>
<dbReference type="PROSITE" id="PS51176">
    <property type="entry name" value="PDH_ADH"/>
    <property type="match status" value="1"/>
</dbReference>
<dbReference type="GO" id="GO:0006571">
    <property type="term" value="P:tyrosine biosynthetic process"/>
    <property type="evidence" value="ECO:0007669"/>
    <property type="project" value="InterPro"/>
</dbReference>
<gene>
    <name evidence="3" type="ORF">DJ013_09550</name>
</gene>
<dbReference type="Gene3D" id="3.40.50.720">
    <property type="entry name" value="NAD(P)-binding Rossmann-like Domain"/>
    <property type="match status" value="1"/>
</dbReference>
<dbReference type="OrthoDB" id="914255at2"/>
<evidence type="ECO:0000256" key="1">
    <source>
        <dbReference type="ARBA" id="ARBA00023002"/>
    </source>
</evidence>
<dbReference type="KEGG" id="als:DJ013_09550"/>
<dbReference type="Gene3D" id="1.10.3660.10">
    <property type="entry name" value="6-phosphogluconate dehydrogenase C-terminal like domain"/>
    <property type="match status" value="2"/>
</dbReference>
<dbReference type="Pfam" id="PF02153">
    <property type="entry name" value="PDH_N"/>
    <property type="match status" value="1"/>
</dbReference>
<dbReference type="InterPro" id="IPR008927">
    <property type="entry name" value="6-PGluconate_DH-like_C_sf"/>
</dbReference>
<dbReference type="GO" id="GO:0008977">
    <property type="term" value="F:prephenate dehydrogenase (NAD+) activity"/>
    <property type="evidence" value="ECO:0007669"/>
    <property type="project" value="InterPro"/>
</dbReference>